<reference evidence="1" key="1">
    <citation type="submission" date="2021-02" db="EMBL/GenBank/DDBJ databases">
        <authorList>
            <person name="Nowell W R."/>
        </authorList>
    </citation>
    <scope>NUCLEOTIDE SEQUENCE</scope>
</reference>
<comment type="caution">
    <text evidence="1">The sequence shown here is derived from an EMBL/GenBank/DDBJ whole genome shotgun (WGS) entry which is preliminary data.</text>
</comment>
<protein>
    <submittedName>
        <fullName evidence="1">Uncharacterized protein</fullName>
    </submittedName>
</protein>
<dbReference type="Proteomes" id="UP000663854">
    <property type="component" value="Unassembled WGS sequence"/>
</dbReference>
<evidence type="ECO:0000313" key="2">
    <source>
        <dbReference type="EMBL" id="CAF0760574.1"/>
    </source>
</evidence>
<accession>A0A813MAM3</accession>
<dbReference type="Proteomes" id="UP000663870">
    <property type="component" value="Unassembled WGS sequence"/>
</dbReference>
<gene>
    <name evidence="2" type="ORF">JXQ802_LOCUS2172</name>
    <name evidence="1" type="ORF">PYM288_LOCUS91</name>
</gene>
<sequence length="213" mass="25048">MQILNSQWATTVCSFFETNQTTQRNKYLQLCHQLQFTLSTNNTSSIFPKQHVDRQQWKDLTDWIQLNRHANPPTLELKGNKVMLLLNIYYDYYCNNQLTFLNTLLPLIESMLQSLPGELRVFRAFLQPEQFMIGYSRENDNADKDFLNSLFRVDCKDEDELCIHHSLVNLLVMFLMGGGKQSFLWTFAFHPLTLQNKFGFASPAYHSEQWCTL</sequence>
<evidence type="ECO:0000313" key="1">
    <source>
        <dbReference type="EMBL" id="CAF0720063.1"/>
    </source>
</evidence>
<name>A0A813MAM3_9BILA</name>
<proteinExistence type="predicted"/>
<evidence type="ECO:0000313" key="3">
    <source>
        <dbReference type="Proteomes" id="UP000663854"/>
    </source>
</evidence>
<keyword evidence="4" id="KW-1185">Reference proteome</keyword>
<dbReference type="AlphaFoldDB" id="A0A813MAM3"/>
<organism evidence="1 3">
    <name type="scientific">Rotaria sordida</name>
    <dbReference type="NCBI Taxonomy" id="392033"/>
    <lineage>
        <taxon>Eukaryota</taxon>
        <taxon>Metazoa</taxon>
        <taxon>Spiralia</taxon>
        <taxon>Gnathifera</taxon>
        <taxon>Rotifera</taxon>
        <taxon>Eurotatoria</taxon>
        <taxon>Bdelloidea</taxon>
        <taxon>Philodinida</taxon>
        <taxon>Philodinidae</taxon>
        <taxon>Rotaria</taxon>
    </lineage>
</organism>
<dbReference type="EMBL" id="CAJNOH010000001">
    <property type="protein sequence ID" value="CAF0720063.1"/>
    <property type="molecule type" value="Genomic_DNA"/>
</dbReference>
<evidence type="ECO:0000313" key="4">
    <source>
        <dbReference type="Proteomes" id="UP000663870"/>
    </source>
</evidence>
<dbReference type="EMBL" id="CAJNOL010000026">
    <property type="protein sequence ID" value="CAF0760574.1"/>
    <property type="molecule type" value="Genomic_DNA"/>
</dbReference>